<feature type="region of interest" description="Disordered" evidence="1">
    <location>
        <begin position="63"/>
        <end position="83"/>
    </location>
</feature>
<accession>A0ABQ0LI06</accession>
<evidence type="ECO:0000313" key="3">
    <source>
        <dbReference type="Proteomes" id="UP000815677"/>
    </source>
</evidence>
<sequence>ELDIRVRPPRLLTRDCLSDHVLALSLDRLGVRRGRGPFLGLFFDPTYRSTRPFTCGSSESSCGGDIQSSFRPGSTPSLGAGIE</sequence>
<feature type="non-terminal residue" evidence="2">
    <location>
        <position position="1"/>
    </location>
</feature>
<protein>
    <submittedName>
        <fullName evidence="2">Uncharacterized protein</fullName>
    </submittedName>
</protein>
<evidence type="ECO:0000256" key="1">
    <source>
        <dbReference type="SAM" id="MobiDB-lite"/>
    </source>
</evidence>
<dbReference type="EMBL" id="DF846612">
    <property type="protein sequence ID" value="GAT50723.1"/>
    <property type="molecule type" value="Genomic_DNA"/>
</dbReference>
<name>A0ABQ0LI06_MYCCL</name>
<keyword evidence="3" id="KW-1185">Reference proteome</keyword>
<evidence type="ECO:0000313" key="2">
    <source>
        <dbReference type="EMBL" id="GAT50723.1"/>
    </source>
</evidence>
<gene>
    <name evidence="2" type="ORF">MCHLO_07931</name>
</gene>
<dbReference type="Proteomes" id="UP000815677">
    <property type="component" value="Unassembled WGS sequence"/>
</dbReference>
<reference evidence="2" key="1">
    <citation type="submission" date="2014-09" db="EMBL/GenBank/DDBJ databases">
        <title>Genome sequence of the luminous mushroom Mycena chlorophos for searching fungal bioluminescence genes.</title>
        <authorList>
            <person name="Tanaka Y."/>
            <person name="Kasuga D."/>
            <person name="Oba Y."/>
            <person name="Hase S."/>
            <person name="Sato K."/>
            <person name="Oba Y."/>
            <person name="Sakakibara Y."/>
        </authorList>
    </citation>
    <scope>NUCLEOTIDE SEQUENCE</scope>
</reference>
<proteinExistence type="predicted"/>
<feature type="compositionally biased region" description="Polar residues" evidence="1">
    <location>
        <begin position="63"/>
        <end position="77"/>
    </location>
</feature>
<organism evidence="2 3">
    <name type="scientific">Mycena chlorophos</name>
    <name type="common">Agaric fungus</name>
    <name type="synonym">Agaricus chlorophos</name>
    <dbReference type="NCBI Taxonomy" id="658473"/>
    <lineage>
        <taxon>Eukaryota</taxon>
        <taxon>Fungi</taxon>
        <taxon>Dikarya</taxon>
        <taxon>Basidiomycota</taxon>
        <taxon>Agaricomycotina</taxon>
        <taxon>Agaricomycetes</taxon>
        <taxon>Agaricomycetidae</taxon>
        <taxon>Agaricales</taxon>
        <taxon>Marasmiineae</taxon>
        <taxon>Mycenaceae</taxon>
        <taxon>Mycena</taxon>
    </lineage>
</organism>